<dbReference type="Proteomes" id="UP001492380">
    <property type="component" value="Unassembled WGS sequence"/>
</dbReference>
<name>A0ABR1Z209_9PEZI</name>
<keyword evidence="2" id="KW-1185">Reference proteome</keyword>
<sequence>MAPRTRHTTNLPPLPVTLVWLSHYKGRQALLHLSLSAHGASTTSLTSDSTLSFRDDPRLMTRGAFRNAVRRQLDLAALPGGAQIWQAFFILPAEPERADGVPDAVNLETERWDDVQGRLRRLPVGRGVEVWFTLRELEEGEELFEEE</sequence>
<evidence type="ECO:0000313" key="1">
    <source>
        <dbReference type="EMBL" id="KAK8246438.1"/>
    </source>
</evidence>
<organism evidence="1 2">
    <name type="scientific">Phyllosticta capitalensis</name>
    <dbReference type="NCBI Taxonomy" id="121624"/>
    <lineage>
        <taxon>Eukaryota</taxon>
        <taxon>Fungi</taxon>
        <taxon>Dikarya</taxon>
        <taxon>Ascomycota</taxon>
        <taxon>Pezizomycotina</taxon>
        <taxon>Dothideomycetes</taxon>
        <taxon>Dothideomycetes incertae sedis</taxon>
        <taxon>Botryosphaeriales</taxon>
        <taxon>Phyllostictaceae</taxon>
        <taxon>Phyllosticta</taxon>
    </lineage>
</organism>
<protein>
    <submittedName>
        <fullName evidence="1">Uncharacterized protein</fullName>
    </submittedName>
</protein>
<evidence type="ECO:0000313" key="2">
    <source>
        <dbReference type="Proteomes" id="UP001492380"/>
    </source>
</evidence>
<gene>
    <name evidence="1" type="ORF">HDK90DRAFT_461274</name>
</gene>
<dbReference type="EMBL" id="JBBWRZ010000001">
    <property type="protein sequence ID" value="KAK8246438.1"/>
    <property type="molecule type" value="Genomic_DNA"/>
</dbReference>
<comment type="caution">
    <text evidence="1">The sequence shown here is derived from an EMBL/GenBank/DDBJ whole genome shotgun (WGS) entry which is preliminary data.</text>
</comment>
<accession>A0ABR1Z209</accession>
<reference evidence="1 2" key="1">
    <citation type="submission" date="2024-04" db="EMBL/GenBank/DDBJ databases">
        <title>Phyllosticta paracitricarpa is synonymous to the EU quarantine fungus P. citricarpa based on phylogenomic analyses.</title>
        <authorList>
            <consortium name="Lawrence Berkeley National Laboratory"/>
            <person name="Van Ingen-Buijs V.A."/>
            <person name="Van Westerhoven A.C."/>
            <person name="Haridas S."/>
            <person name="Skiadas P."/>
            <person name="Martin F."/>
            <person name="Groenewald J.Z."/>
            <person name="Crous P.W."/>
            <person name="Seidl M.F."/>
        </authorList>
    </citation>
    <scope>NUCLEOTIDE SEQUENCE [LARGE SCALE GENOMIC DNA]</scope>
    <source>
        <strain evidence="1 2">CBS 123374</strain>
    </source>
</reference>
<proteinExistence type="predicted"/>